<gene>
    <name evidence="4" type="ORF">EJ02DRAFT_450748</name>
</gene>
<dbReference type="GO" id="GO:0016020">
    <property type="term" value="C:membrane"/>
    <property type="evidence" value="ECO:0007669"/>
    <property type="project" value="GOC"/>
</dbReference>
<evidence type="ECO:0000256" key="1">
    <source>
        <dbReference type="ARBA" id="ARBA00023136"/>
    </source>
</evidence>
<evidence type="ECO:0000256" key="3">
    <source>
        <dbReference type="SAM" id="Phobius"/>
    </source>
</evidence>
<organism evidence="4 5">
    <name type="scientific">Clathrospora elynae</name>
    <dbReference type="NCBI Taxonomy" id="706981"/>
    <lineage>
        <taxon>Eukaryota</taxon>
        <taxon>Fungi</taxon>
        <taxon>Dikarya</taxon>
        <taxon>Ascomycota</taxon>
        <taxon>Pezizomycotina</taxon>
        <taxon>Dothideomycetes</taxon>
        <taxon>Pleosporomycetidae</taxon>
        <taxon>Pleosporales</taxon>
        <taxon>Diademaceae</taxon>
        <taxon>Clathrospora</taxon>
    </lineage>
</organism>
<name>A0A6A5TBL2_9PLEO</name>
<sequence>MTTYDEYGIPVGAYSEPESLKHQAWRLARAFFLYRIRPIVWGRYSALRSGKWSFRRLFTLVNALVLLWWVVLYWGERGAFNGAVESCNWEKWEKWEAGANPHRLIFVADPQLIDPHTYPGRPWPLNPLTYKYTDLYLRRAYSRFQTVLYPDTTFFLGDLFDGGREWSTRTTTSPEKQYQKYGDAFWMNEYRRFGDIFLKHWGDGGMEARPGQPGRKLISSLPGNHDLGFARGVQVGVRDRFNAYFGDGNRIDMIANHTFVSIDSVSLSAFGQESPDQVEHLWHPTKDFLGTAKAQKKRLIQRELRVHQGLKPFPRMPHHEIKTEDLAKSPLPHADDDDDITEFPTILLTHVPLYRPQGTPCGPLREHWPPTPPSPGNPPLELDDRNAIAVRGGYQYQNVLNREITADIAEKVGDIQYAFSGDDHDYCEVVHRGYASAGGGIREITVKSISWAMGVRRPGVLLVSLWNPVDDKGRSRGSGGGKKTVQTRLCLLPDQIGTFLRYGVLFGGTLVLLLVRAALVALGFVESTRMERMEGPLLPMANTPNSSAETGKSASLYKELHPSSSSSSSSPEEEIGPRYPHPSNSSTSSERGTLQVRTAHRSLSPDTAYALPSAQQGTQTFPLVQHAGYNPANADDDSKGKVKTYGQSVSTKGKKPRKKRRGVTLFWYELRASLGKVVLCGVVVYVWLVWRV</sequence>
<reference evidence="4" key="1">
    <citation type="journal article" date="2020" name="Stud. Mycol.">
        <title>101 Dothideomycetes genomes: a test case for predicting lifestyles and emergence of pathogens.</title>
        <authorList>
            <person name="Haridas S."/>
            <person name="Albert R."/>
            <person name="Binder M."/>
            <person name="Bloem J."/>
            <person name="Labutti K."/>
            <person name="Salamov A."/>
            <person name="Andreopoulos B."/>
            <person name="Baker S."/>
            <person name="Barry K."/>
            <person name="Bills G."/>
            <person name="Bluhm B."/>
            <person name="Cannon C."/>
            <person name="Castanera R."/>
            <person name="Culley D."/>
            <person name="Daum C."/>
            <person name="Ezra D."/>
            <person name="Gonzalez J."/>
            <person name="Henrissat B."/>
            <person name="Kuo A."/>
            <person name="Liang C."/>
            <person name="Lipzen A."/>
            <person name="Lutzoni F."/>
            <person name="Magnuson J."/>
            <person name="Mondo S."/>
            <person name="Nolan M."/>
            <person name="Ohm R."/>
            <person name="Pangilinan J."/>
            <person name="Park H.-J."/>
            <person name="Ramirez L."/>
            <person name="Alfaro M."/>
            <person name="Sun H."/>
            <person name="Tritt A."/>
            <person name="Yoshinaga Y."/>
            <person name="Zwiers L.-H."/>
            <person name="Turgeon B."/>
            <person name="Goodwin S."/>
            <person name="Spatafora J."/>
            <person name="Crous P."/>
            <person name="Grigoriev I."/>
        </authorList>
    </citation>
    <scope>NUCLEOTIDE SEQUENCE</scope>
    <source>
        <strain evidence="4">CBS 161.51</strain>
    </source>
</reference>
<keyword evidence="1 3" id="KW-0472">Membrane</keyword>
<feature type="transmembrane region" description="Helical" evidence="3">
    <location>
        <begin position="665"/>
        <end position="690"/>
    </location>
</feature>
<dbReference type="OrthoDB" id="5977743at2759"/>
<feature type="region of interest" description="Disordered" evidence="2">
    <location>
        <begin position="627"/>
        <end position="656"/>
    </location>
</feature>
<keyword evidence="3" id="KW-1133">Transmembrane helix</keyword>
<evidence type="ECO:0000256" key="2">
    <source>
        <dbReference type="SAM" id="MobiDB-lite"/>
    </source>
</evidence>
<keyword evidence="5" id="KW-1185">Reference proteome</keyword>
<dbReference type="SUPFAM" id="SSF56300">
    <property type="entry name" value="Metallo-dependent phosphatases"/>
    <property type="match status" value="1"/>
</dbReference>
<dbReference type="InterPro" id="IPR029052">
    <property type="entry name" value="Metallo-depent_PP-like"/>
</dbReference>
<feature type="region of interest" description="Disordered" evidence="2">
    <location>
        <begin position="535"/>
        <end position="595"/>
    </location>
</feature>
<feature type="transmembrane region" description="Helical" evidence="3">
    <location>
        <begin position="499"/>
        <end position="525"/>
    </location>
</feature>
<dbReference type="Proteomes" id="UP000800038">
    <property type="component" value="Unassembled WGS sequence"/>
</dbReference>
<dbReference type="GO" id="GO:0005783">
    <property type="term" value="C:endoplasmic reticulum"/>
    <property type="evidence" value="ECO:0007669"/>
    <property type="project" value="TreeGrafter"/>
</dbReference>
<proteinExistence type="predicted"/>
<dbReference type="PANTHER" id="PTHR13315:SF4">
    <property type="entry name" value="METALLOPHOSPHOESTERASE, ISOFORM E"/>
    <property type="match status" value="1"/>
</dbReference>
<accession>A0A6A5TBL2</accession>
<dbReference type="PANTHER" id="PTHR13315">
    <property type="entry name" value="METALLO PHOSPHOESTERASE RELATED"/>
    <property type="match status" value="1"/>
</dbReference>
<dbReference type="AlphaFoldDB" id="A0A6A5TBL2"/>
<feature type="transmembrane region" description="Helical" evidence="3">
    <location>
        <begin position="57"/>
        <end position="75"/>
    </location>
</feature>
<keyword evidence="3" id="KW-0812">Transmembrane</keyword>
<evidence type="ECO:0000313" key="4">
    <source>
        <dbReference type="EMBL" id="KAF1946307.1"/>
    </source>
</evidence>
<dbReference type="EMBL" id="ML976004">
    <property type="protein sequence ID" value="KAF1946307.1"/>
    <property type="molecule type" value="Genomic_DNA"/>
</dbReference>
<feature type="compositionally biased region" description="Polar residues" evidence="2">
    <location>
        <begin position="542"/>
        <end position="553"/>
    </location>
</feature>
<feature type="compositionally biased region" description="Polar residues" evidence="2">
    <location>
        <begin position="582"/>
        <end position="595"/>
    </location>
</feature>
<dbReference type="InterPro" id="IPR033308">
    <property type="entry name" value="PGAP5/Cdc1/Ted1"/>
</dbReference>
<evidence type="ECO:0000313" key="5">
    <source>
        <dbReference type="Proteomes" id="UP000800038"/>
    </source>
</evidence>
<protein>
    <submittedName>
        <fullName evidence="4">Uncharacterized protein</fullName>
    </submittedName>
</protein>
<dbReference type="GO" id="GO:0006506">
    <property type="term" value="P:GPI anchor biosynthetic process"/>
    <property type="evidence" value="ECO:0007669"/>
    <property type="project" value="InterPro"/>
</dbReference>